<feature type="transmembrane region" description="Helical" evidence="3">
    <location>
        <begin position="6"/>
        <end position="27"/>
    </location>
</feature>
<dbReference type="GO" id="GO:0016020">
    <property type="term" value="C:membrane"/>
    <property type="evidence" value="ECO:0007669"/>
    <property type="project" value="UniProtKB-SubCell"/>
</dbReference>
<evidence type="ECO:0000259" key="4">
    <source>
        <dbReference type="PROSITE" id="PS50041"/>
    </source>
</evidence>
<dbReference type="KEGG" id="emc:129334990"/>
<dbReference type="PROSITE" id="PS50041">
    <property type="entry name" value="C_TYPE_LECTIN_2"/>
    <property type="match status" value="1"/>
</dbReference>
<evidence type="ECO:0000256" key="3">
    <source>
        <dbReference type="SAM" id="Phobius"/>
    </source>
</evidence>
<evidence type="ECO:0000313" key="6">
    <source>
        <dbReference type="RefSeq" id="XP_054843379.1"/>
    </source>
</evidence>
<dbReference type="RefSeq" id="XP_054843380.1">
    <property type="nucleotide sequence ID" value="XM_054987405.1"/>
</dbReference>
<dbReference type="GeneID" id="129334990"/>
<dbReference type="AlphaFoldDB" id="A0AA97L5G9"/>
<dbReference type="InterPro" id="IPR016186">
    <property type="entry name" value="C-type_lectin-like/link_sf"/>
</dbReference>
<dbReference type="PANTHER" id="PTHR47536">
    <property type="entry name" value="C-TYPE LECTIN DOMAIN FAMILY 5 MEMBER A"/>
    <property type="match status" value="1"/>
</dbReference>
<keyword evidence="3" id="KW-0472">Membrane</keyword>
<dbReference type="GO" id="GO:0030246">
    <property type="term" value="F:carbohydrate binding"/>
    <property type="evidence" value="ECO:0007669"/>
    <property type="project" value="UniProtKB-KW"/>
</dbReference>
<dbReference type="SUPFAM" id="SSF56436">
    <property type="entry name" value="C-type lectin-like"/>
    <property type="match status" value="1"/>
</dbReference>
<feature type="domain" description="C-type lectin" evidence="4">
    <location>
        <begin position="57"/>
        <end position="167"/>
    </location>
</feature>
<dbReference type="SMART" id="SM00034">
    <property type="entry name" value="CLECT"/>
    <property type="match status" value="1"/>
</dbReference>
<dbReference type="Proteomes" id="UP001190640">
    <property type="component" value="Chromosome 8"/>
</dbReference>
<evidence type="ECO:0000313" key="5">
    <source>
        <dbReference type="Proteomes" id="UP001190640"/>
    </source>
</evidence>
<protein>
    <submittedName>
        <fullName evidence="6 7">C-type lectin domain family 5 member A-like</fullName>
    </submittedName>
</protein>
<comment type="subcellular location">
    <subcellularLocation>
        <location evidence="1">Membrane</location>
        <topology evidence="1">Single-pass membrane protein</topology>
    </subcellularLocation>
</comment>
<dbReference type="RefSeq" id="XP_054843379.1">
    <property type="nucleotide sequence ID" value="XM_054987404.1"/>
</dbReference>
<name>A0AA97L5G9_EUBMA</name>
<keyword evidence="5" id="KW-1185">Reference proteome</keyword>
<dbReference type="InterPro" id="IPR033992">
    <property type="entry name" value="NKR-like_CTLD"/>
</dbReference>
<dbReference type="CDD" id="cd03593">
    <property type="entry name" value="CLECT_NK_receptors_like"/>
    <property type="match status" value="1"/>
</dbReference>
<dbReference type="Gene3D" id="3.10.100.10">
    <property type="entry name" value="Mannose-Binding Protein A, subunit A"/>
    <property type="match status" value="1"/>
</dbReference>
<dbReference type="InterPro" id="IPR052869">
    <property type="entry name" value="CLEC5A"/>
</dbReference>
<keyword evidence="2" id="KW-0430">Lectin</keyword>
<dbReference type="PANTHER" id="PTHR47536:SF1">
    <property type="entry name" value="C-TYPE LECTIN DOMAIN FAMILY 5 MEMBER A"/>
    <property type="match status" value="1"/>
</dbReference>
<evidence type="ECO:0000256" key="1">
    <source>
        <dbReference type="ARBA" id="ARBA00004167"/>
    </source>
</evidence>
<dbReference type="InterPro" id="IPR001304">
    <property type="entry name" value="C-type_lectin-like"/>
</dbReference>
<proteinExistence type="predicted"/>
<organism evidence="5 7">
    <name type="scientific">Eublepharis macularius</name>
    <name type="common">Leopard gecko</name>
    <name type="synonym">Cyrtodactylus macularius</name>
    <dbReference type="NCBI Taxonomy" id="481883"/>
    <lineage>
        <taxon>Eukaryota</taxon>
        <taxon>Metazoa</taxon>
        <taxon>Chordata</taxon>
        <taxon>Craniata</taxon>
        <taxon>Vertebrata</taxon>
        <taxon>Euteleostomi</taxon>
        <taxon>Lepidosauria</taxon>
        <taxon>Squamata</taxon>
        <taxon>Bifurcata</taxon>
        <taxon>Gekkota</taxon>
        <taxon>Eublepharidae</taxon>
        <taxon>Eublepharinae</taxon>
        <taxon>Eublepharis</taxon>
    </lineage>
</organism>
<evidence type="ECO:0000313" key="7">
    <source>
        <dbReference type="RefSeq" id="XP_054843380.1"/>
    </source>
</evidence>
<reference evidence="6 7" key="1">
    <citation type="submission" date="2025-04" db="UniProtKB">
        <authorList>
            <consortium name="RefSeq"/>
        </authorList>
    </citation>
    <scope>IDENTIFICATION</scope>
    <source>
        <tissue evidence="6 7">Blood</tissue>
    </source>
</reference>
<keyword evidence="3" id="KW-0812">Transmembrane</keyword>
<accession>A0AA97L5G9</accession>
<keyword evidence="3" id="KW-1133">Transmembrane helix</keyword>
<dbReference type="InterPro" id="IPR016187">
    <property type="entry name" value="CTDL_fold"/>
</dbReference>
<evidence type="ECO:0000256" key="2">
    <source>
        <dbReference type="ARBA" id="ARBA00022734"/>
    </source>
</evidence>
<dbReference type="Pfam" id="PF00059">
    <property type="entry name" value="Lectin_C"/>
    <property type="match status" value="1"/>
</dbReference>
<gene>
    <name evidence="6 7" type="primary">LOC129334990</name>
</gene>
<sequence length="170" mass="19304">MNGSLVIQVVTVVILKLIASSLFLVYFSQVFYTSVLQEDPTGISKENKACSIGWKLFKGKCYDFFSQDDTWDGSQKTCAQSHSHLAVVNSKEELMFLKSRSEINNDKYFIGLTRRDGKWTWVDGTPFDPNRFSINYRIDGDCAVIGFGSLESFETVHCYGPYRCICEKNA</sequence>